<dbReference type="GO" id="GO:0006281">
    <property type="term" value="P:DNA repair"/>
    <property type="evidence" value="ECO:0007669"/>
    <property type="project" value="UniProtKB-KW"/>
</dbReference>
<dbReference type="GeneID" id="13882538"/>
<dbReference type="FunFam" id="3.30.40.10:FF:000436">
    <property type="entry name" value="Chromatin modification-related protein"/>
    <property type="match status" value="1"/>
</dbReference>
<evidence type="ECO:0000256" key="4">
    <source>
        <dbReference type="ARBA" id="ARBA00022763"/>
    </source>
</evidence>
<dbReference type="OrthoDB" id="5411773at2759"/>
<feature type="binding site" evidence="14">
    <location>
        <position position="263"/>
    </location>
    <ligand>
        <name>Zn(2+)</name>
        <dbReference type="ChEBI" id="CHEBI:29105"/>
        <label>2</label>
    </ligand>
</feature>
<feature type="binding site" evidence="14">
    <location>
        <position position="223"/>
    </location>
    <ligand>
        <name>Zn(2+)</name>
        <dbReference type="ChEBI" id="CHEBI:29105"/>
        <label>1</label>
    </ligand>
</feature>
<dbReference type="GO" id="GO:0008270">
    <property type="term" value="F:zinc ion binding"/>
    <property type="evidence" value="ECO:0007669"/>
    <property type="project" value="UniProtKB-KW"/>
</dbReference>
<keyword evidence="7 16" id="KW-0156">Chromatin regulator</keyword>
<comment type="subcellular location">
    <subcellularLocation>
        <location evidence="1 16">Nucleus</location>
    </subcellularLocation>
</comment>
<feature type="binding site" evidence="14">
    <location>
        <position position="247"/>
    </location>
    <ligand>
        <name>Zn(2+)</name>
        <dbReference type="ChEBI" id="CHEBI:29105"/>
        <label>1</label>
    </ligand>
</feature>
<dbReference type="AlphaFoldDB" id="H2AUT5"/>
<evidence type="ECO:0000256" key="11">
    <source>
        <dbReference type="ARBA" id="ARBA00023306"/>
    </source>
</evidence>
<dbReference type="GO" id="GO:0004402">
    <property type="term" value="F:histone acetyltransferase activity"/>
    <property type="evidence" value="ECO:0007669"/>
    <property type="project" value="EnsemblFungi"/>
</dbReference>
<feature type="site" description="Histone H3K4me3 binding" evidence="13">
    <location>
        <position position="222"/>
    </location>
</feature>
<dbReference type="GO" id="GO:0006355">
    <property type="term" value="P:regulation of DNA-templated transcription"/>
    <property type="evidence" value="ECO:0007669"/>
    <property type="project" value="TreeGrafter"/>
</dbReference>
<feature type="compositionally biased region" description="Low complexity" evidence="17">
    <location>
        <begin position="150"/>
        <end position="160"/>
    </location>
</feature>
<dbReference type="Pfam" id="PF12998">
    <property type="entry name" value="ING"/>
    <property type="match status" value="1"/>
</dbReference>
<dbReference type="CDD" id="cd15505">
    <property type="entry name" value="PHD_ING"/>
    <property type="match status" value="1"/>
</dbReference>
<dbReference type="InterPro" id="IPR019786">
    <property type="entry name" value="Zinc_finger_PHD-type_CS"/>
</dbReference>
<evidence type="ECO:0000259" key="18">
    <source>
        <dbReference type="PROSITE" id="PS50016"/>
    </source>
</evidence>
<dbReference type="PANTHER" id="PTHR10333:SF100">
    <property type="entry name" value="CHROMATIN MODIFICATION-RELATED PROTEIN YNG2"/>
    <property type="match status" value="1"/>
</dbReference>
<dbReference type="eggNOG" id="KOG1973">
    <property type="taxonomic scope" value="Eukaryota"/>
</dbReference>
<comment type="subunit">
    <text evidence="16">Component of an histone acetyltransferase complex. Interacts with H3K4me3 and to a lesser extent with H3K4me2.</text>
</comment>
<keyword evidence="20" id="KW-1185">Reference proteome</keyword>
<dbReference type="KEGG" id="kaf:KAFR_0D04880"/>
<dbReference type="GO" id="GO:0140002">
    <property type="term" value="F:histone H3K4me3 reader activity"/>
    <property type="evidence" value="ECO:0007669"/>
    <property type="project" value="EnsemblFungi"/>
</dbReference>
<keyword evidence="3 14" id="KW-0479">Metal-binding</keyword>
<feature type="domain" description="PHD-type" evidence="18">
    <location>
        <begin position="220"/>
        <end position="269"/>
    </location>
</feature>
<dbReference type="InterPro" id="IPR001965">
    <property type="entry name" value="Znf_PHD"/>
</dbReference>
<keyword evidence="6 14" id="KW-0862">Zinc</keyword>
<evidence type="ECO:0000313" key="20">
    <source>
        <dbReference type="Proteomes" id="UP000005220"/>
    </source>
</evidence>
<reference evidence="19 20" key="1">
    <citation type="journal article" date="2011" name="Proc. Natl. Acad. Sci. U.S.A.">
        <title>Evolutionary erosion of yeast sex chromosomes by mating-type switching accidents.</title>
        <authorList>
            <person name="Gordon J.L."/>
            <person name="Armisen D."/>
            <person name="Proux-Wera E."/>
            <person name="Oheigeartaigh S.S."/>
            <person name="Byrne K.P."/>
            <person name="Wolfe K.H."/>
        </authorList>
    </citation>
    <scope>NUCLEOTIDE SEQUENCE [LARGE SCALE GENOMIC DNA]</scope>
    <source>
        <strain evidence="20">ATCC 22294 / BCRC 22015 / CBS 2517 / CECT 1963 / NBRC 1671 / NRRL Y-8276</strain>
    </source>
</reference>
<keyword evidence="9 16" id="KW-0539">Nucleus</keyword>
<feature type="site" description="Histone H3K4me3 binding" evidence="13">
    <location>
        <position position="233"/>
    </location>
</feature>
<name>H2AUT5_KAZAF</name>
<feature type="site" description="Histone H3K4me3 binding" evidence="13">
    <location>
        <position position="237"/>
    </location>
</feature>
<keyword evidence="11" id="KW-0131">Cell cycle</keyword>
<dbReference type="GO" id="GO:0051321">
    <property type="term" value="P:meiotic cell cycle"/>
    <property type="evidence" value="ECO:0007669"/>
    <property type="project" value="UniProtKB-KW"/>
</dbReference>
<comment type="domain">
    <text evidence="16">The PHD-type zinc finger mediates the binding to H3K4me3.</text>
</comment>
<dbReference type="PANTHER" id="PTHR10333">
    <property type="entry name" value="INHIBITOR OF GROWTH PROTEIN"/>
    <property type="match status" value="1"/>
</dbReference>
<dbReference type="Proteomes" id="UP000005220">
    <property type="component" value="Chromosome 4"/>
</dbReference>
<dbReference type="HOGENOM" id="CLU_031900_2_0_1"/>
<keyword evidence="10" id="KW-0469">Meiosis</keyword>
<dbReference type="Gene3D" id="3.30.40.10">
    <property type="entry name" value="Zinc/RING finger domain, C3HC4 (zinc finger)"/>
    <property type="match status" value="1"/>
</dbReference>
<comment type="function">
    <text evidence="16">Component of an histone acetyltransferase complex.</text>
</comment>
<keyword evidence="8" id="KW-0234">DNA repair</keyword>
<evidence type="ECO:0000256" key="6">
    <source>
        <dbReference type="ARBA" id="ARBA00022833"/>
    </source>
</evidence>
<evidence type="ECO:0000256" key="17">
    <source>
        <dbReference type="SAM" id="MobiDB-lite"/>
    </source>
</evidence>
<evidence type="ECO:0000313" key="19">
    <source>
        <dbReference type="EMBL" id="CCF58135.1"/>
    </source>
</evidence>
<organism evidence="19 20">
    <name type="scientific">Kazachstania africana (strain ATCC 22294 / BCRC 22015 / CBS 2517 / CECT 1963 / NBRC 1671 / NRRL Y-8276)</name>
    <name type="common">Yeast</name>
    <name type="synonym">Kluyveromyces africanus</name>
    <dbReference type="NCBI Taxonomy" id="1071382"/>
    <lineage>
        <taxon>Eukaryota</taxon>
        <taxon>Fungi</taxon>
        <taxon>Dikarya</taxon>
        <taxon>Ascomycota</taxon>
        <taxon>Saccharomycotina</taxon>
        <taxon>Saccharomycetes</taxon>
        <taxon>Saccharomycetales</taxon>
        <taxon>Saccharomycetaceae</taxon>
        <taxon>Kazachstania</taxon>
    </lineage>
</organism>
<feature type="compositionally biased region" description="Polar residues" evidence="17">
    <location>
        <begin position="173"/>
        <end position="192"/>
    </location>
</feature>
<evidence type="ECO:0000256" key="15">
    <source>
        <dbReference type="PROSITE-ProRule" id="PRU00146"/>
    </source>
</evidence>
<dbReference type="RefSeq" id="XP_003957270.1">
    <property type="nucleotide sequence ID" value="XM_003957221.1"/>
</dbReference>
<gene>
    <name evidence="19" type="primary">KAFR0D04880</name>
    <name evidence="19" type="ORF">KAFR_0D04880</name>
</gene>
<dbReference type="InterPro" id="IPR019787">
    <property type="entry name" value="Znf_PHD-finger"/>
</dbReference>
<accession>H2AUT5</accession>
<dbReference type="PROSITE" id="PS01359">
    <property type="entry name" value="ZF_PHD_1"/>
    <property type="match status" value="1"/>
</dbReference>
<dbReference type="InterPro" id="IPR024610">
    <property type="entry name" value="ING_N_histone-binding"/>
</dbReference>
<evidence type="ECO:0000256" key="12">
    <source>
        <dbReference type="ARBA" id="ARBA00037044"/>
    </source>
</evidence>
<dbReference type="GO" id="GO:0035267">
    <property type="term" value="C:NuA4 histone acetyltransferase complex"/>
    <property type="evidence" value="ECO:0007669"/>
    <property type="project" value="EnsemblFungi"/>
</dbReference>
<evidence type="ECO:0000256" key="1">
    <source>
        <dbReference type="ARBA" id="ARBA00004123"/>
    </source>
</evidence>
<dbReference type="STRING" id="1071382.H2AUT5"/>
<evidence type="ECO:0000256" key="16">
    <source>
        <dbReference type="RuleBase" id="RU361213"/>
    </source>
</evidence>
<feature type="binding site" evidence="14">
    <location>
        <position position="241"/>
    </location>
    <ligand>
        <name>Zn(2+)</name>
        <dbReference type="ChEBI" id="CHEBI:29105"/>
        <label>2</label>
    </ligand>
</feature>
<dbReference type="GO" id="GO:0032777">
    <property type="term" value="C:piccolo histone acetyltransferase complex"/>
    <property type="evidence" value="ECO:0007669"/>
    <property type="project" value="EnsemblFungi"/>
</dbReference>
<dbReference type="EMBL" id="HE650824">
    <property type="protein sequence ID" value="CCF58135.1"/>
    <property type="molecule type" value="Genomic_DNA"/>
</dbReference>
<feature type="site" description="Histone H3K4me3 binding" evidence="13">
    <location>
        <position position="245"/>
    </location>
</feature>
<evidence type="ECO:0000256" key="13">
    <source>
        <dbReference type="PIRSR" id="PIRSR628651-50"/>
    </source>
</evidence>
<sequence length="280" mass="31871">MDPSLALEQTLQDISNLEAEFHHAYEEIGANDGDIQEHQKKYMQKDSQIQKFIKQNGAIAEHPNESELNRDMQSELKEMLSLQKEKCKLANTALFMVAKHLSKLERNLTILEEDGVLAPMEEDEDQDIRTELSRESSVLSTTSERKRRASPSVSSSVPPLLKKKRQLKAPSLLKQSTSARQDQKSALSSPDKSNAEVDSFSGDLFSGGNENEEEEEEDKKLYCFCQSVSYGEMVACDGPHCKYEWFHYACVNLKEPPKGTWYCPDCKQEMAKNKLKRKKV</sequence>
<keyword evidence="5 15" id="KW-0863">Zinc-finger</keyword>
<dbReference type="SMART" id="SM01408">
    <property type="entry name" value="ING"/>
    <property type="match status" value="1"/>
</dbReference>
<dbReference type="InParanoid" id="H2AUT5"/>
<dbReference type="FunCoup" id="H2AUT5">
    <property type="interactions" value="344"/>
</dbReference>
<feature type="binding site" evidence="14">
    <location>
        <position position="266"/>
    </location>
    <ligand>
        <name>Zn(2+)</name>
        <dbReference type="ChEBI" id="CHEBI:29105"/>
        <label>2</label>
    </ligand>
</feature>
<comment type="similarity">
    <text evidence="2 16">Belongs to the ING family.</text>
</comment>
<comment type="function">
    <text evidence="12">Component of the NuA4 histone acetyltransferase complex which is involved in transcriptional activation of selected genes principally by acetylation of nucleosomal histone H4 and H2A. The NuA4 complex is also involved in DNA repair. Involved in cell cycle progression and meiosis.</text>
</comment>
<dbReference type="PROSITE" id="PS50016">
    <property type="entry name" value="ZF_PHD_2"/>
    <property type="match status" value="1"/>
</dbReference>
<evidence type="ECO:0000256" key="8">
    <source>
        <dbReference type="ARBA" id="ARBA00023204"/>
    </source>
</evidence>
<feature type="region of interest" description="Disordered" evidence="17">
    <location>
        <begin position="121"/>
        <end position="213"/>
    </location>
</feature>
<dbReference type="GO" id="GO:0000786">
    <property type="term" value="C:nucleosome"/>
    <property type="evidence" value="ECO:0007669"/>
    <property type="project" value="EnsemblFungi"/>
</dbReference>
<evidence type="ECO:0000256" key="5">
    <source>
        <dbReference type="ARBA" id="ARBA00022771"/>
    </source>
</evidence>
<evidence type="ECO:0000256" key="7">
    <source>
        <dbReference type="ARBA" id="ARBA00022853"/>
    </source>
</evidence>
<dbReference type="SUPFAM" id="SSF57903">
    <property type="entry name" value="FYVE/PHD zinc finger"/>
    <property type="match status" value="1"/>
</dbReference>
<dbReference type="GO" id="GO:0005829">
    <property type="term" value="C:cytosol"/>
    <property type="evidence" value="ECO:0007669"/>
    <property type="project" value="EnsemblFungi"/>
</dbReference>
<proteinExistence type="inferred from homology"/>
<feature type="binding site" evidence="14">
    <location>
        <position position="225"/>
    </location>
    <ligand>
        <name>Zn(2+)</name>
        <dbReference type="ChEBI" id="CHEBI:29105"/>
        <label>1</label>
    </ligand>
</feature>
<feature type="binding site" evidence="14">
    <location>
        <position position="250"/>
    </location>
    <ligand>
        <name>Zn(2+)</name>
        <dbReference type="ChEBI" id="CHEBI:29105"/>
        <label>1</label>
    </ligand>
</feature>
<evidence type="ECO:0000256" key="14">
    <source>
        <dbReference type="PIRSR" id="PIRSR628651-51"/>
    </source>
</evidence>
<evidence type="ECO:0000256" key="10">
    <source>
        <dbReference type="ARBA" id="ARBA00023254"/>
    </source>
</evidence>
<dbReference type="CDD" id="cd16858">
    <property type="entry name" value="ING_ING3_Yng2p"/>
    <property type="match status" value="1"/>
</dbReference>
<keyword evidence="4" id="KW-0227">DNA damage</keyword>
<evidence type="ECO:0000256" key="3">
    <source>
        <dbReference type="ARBA" id="ARBA00022723"/>
    </source>
</evidence>
<dbReference type="InterPro" id="IPR013083">
    <property type="entry name" value="Znf_RING/FYVE/PHD"/>
</dbReference>
<protein>
    <recommendedName>
        <fullName evidence="16">Chromatin modification-related protein</fullName>
    </recommendedName>
</protein>
<dbReference type="InterPro" id="IPR011011">
    <property type="entry name" value="Znf_FYVE_PHD"/>
</dbReference>
<feature type="binding site" evidence="14">
    <location>
        <position position="236"/>
    </location>
    <ligand>
        <name>Zn(2+)</name>
        <dbReference type="ChEBI" id="CHEBI:29105"/>
        <label>2</label>
    </ligand>
</feature>
<dbReference type="InterPro" id="IPR028651">
    <property type="entry name" value="ING_fam"/>
</dbReference>
<dbReference type="Gene3D" id="6.10.140.1740">
    <property type="match status" value="1"/>
</dbReference>
<evidence type="ECO:0000256" key="2">
    <source>
        <dbReference type="ARBA" id="ARBA00010210"/>
    </source>
</evidence>
<dbReference type="SMART" id="SM00249">
    <property type="entry name" value="PHD"/>
    <property type="match status" value="1"/>
</dbReference>
<evidence type="ECO:0000256" key="9">
    <source>
        <dbReference type="ARBA" id="ARBA00023242"/>
    </source>
</evidence>
<dbReference type="GO" id="GO:0005634">
    <property type="term" value="C:nucleus"/>
    <property type="evidence" value="ECO:0007669"/>
    <property type="project" value="UniProtKB-SubCell"/>
</dbReference>